<dbReference type="GO" id="GO:0003677">
    <property type="term" value="F:DNA binding"/>
    <property type="evidence" value="ECO:0007669"/>
    <property type="project" value="InterPro"/>
</dbReference>
<dbReference type="AlphaFoldDB" id="A0A0F8XLQ6"/>
<dbReference type="SUPFAM" id="SSF53098">
    <property type="entry name" value="Ribonuclease H-like"/>
    <property type="match status" value="1"/>
</dbReference>
<dbReference type="EMBL" id="LAZR01058454">
    <property type="protein sequence ID" value="KKK69858.1"/>
    <property type="molecule type" value="Genomic_DNA"/>
</dbReference>
<dbReference type="GO" id="GO:0004803">
    <property type="term" value="F:transposase activity"/>
    <property type="evidence" value="ECO:0007669"/>
    <property type="project" value="InterPro"/>
</dbReference>
<proteinExistence type="predicted"/>
<dbReference type="GO" id="GO:0006313">
    <property type="term" value="P:DNA transposition"/>
    <property type="evidence" value="ECO:0007669"/>
    <property type="project" value="InterPro"/>
</dbReference>
<dbReference type="Pfam" id="PF01609">
    <property type="entry name" value="DDE_Tnp_1"/>
    <property type="match status" value="1"/>
</dbReference>
<evidence type="ECO:0000313" key="2">
    <source>
        <dbReference type="EMBL" id="KKK69858.1"/>
    </source>
</evidence>
<comment type="caution">
    <text evidence="2">The sequence shown here is derived from an EMBL/GenBank/DDBJ whole genome shotgun (WGS) entry which is preliminary data.</text>
</comment>
<dbReference type="InterPro" id="IPR002559">
    <property type="entry name" value="Transposase_11"/>
</dbReference>
<dbReference type="PANTHER" id="PTHR33258:SF1">
    <property type="entry name" value="TRANSPOSASE INSL FOR INSERTION SEQUENCE ELEMENT IS186A-RELATED"/>
    <property type="match status" value="1"/>
</dbReference>
<sequence>MATAREQIREKDVTGLKYFRRLLPLFERLHQVGCGRDKAGNRQLHMDQYCALVLLFLFNPCLRSLRALQQASQLKNVQRKLGCRRTSLGSLSEATDVFDAERLREIISELAEQTRPVRDVAGKEVQQLLTAVDGSVVQTLSTVAQATYLKTKQGESRSAWRLHTHFDVDRGVPTRIDVTSVRNSGKAEEKNMLRSRLAADHCYILDRWYAQFQLFNEIHAVGSSYVCRIRDNSSWKVIEQRPLSPQAIAADVVSDALVELGTSNRPNHKLRVV</sequence>
<accession>A0A0F8XLQ6</accession>
<name>A0A0F8XLQ6_9ZZZZ</name>
<dbReference type="InterPro" id="IPR012337">
    <property type="entry name" value="RNaseH-like_sf"/>
</dbReference>
<dbReference type="PANTHER" id="PTHR33258">
    <property type="entry name" value="TRANSPOSASE INSL FOR INSERTION SEQUENCE ELEMENT IS186A-RELATED"/>
    <property type="match status" value="1"/>
</dbReference>
<feature type="non-terminal residue" evidence="2">
    <location>
        <position position="273"/>
    </location>
</feature>
<gene>
    <name evidence="2" type="ORF">LCGC14_2929840</name>
</gene>
<organism evidence="2">
    <name type="scientific">marine sediment metagenome</name>
    <dbReference type="NCBI Taxonomy" id="412755"/>
    <lineage>
        <taxon>unclassified sequences</taxon>
        <taxon>metagenomes</taxon>
        <taxon>ecological metagenomes</taxon>
    </lineage>
</organism>
<reference evidence="2" key="1">
    <citation type="journal article" date="2015" name="Nature">
        <title>Complex archaea that bridge the gap between prokaryotes and eukaryotes.</title>
        <authorList>
            <person name="Spang A."/>
            <person name="Saw J.H."/>
            <person name="Jorgensen S.L."/>
            <person name="Zaremba-Niedzwiedzka K."/>
            <person name="Martijn J."/>
            <person name="Lind A.E."/>
            <person name="van Eijk R."/>
            <person name="Schleper C."/>
            <person name="Guy L."/>
            <person name="Ettema T.J."/>
        </authorList>
    </citation>
    <scope>NUCLEOTIDE SEQUENCE</scope>
</reference>
<evidence type="ECO:0000259" key="1">
    <source>
        <dbReference type="Pfam" id="PF01609"/>
    </source>
</evidence>
<protein>
    <recommendedName>
        <fullName evidence="1">Transposase IS4-like domain-containing protein</fullName>
    </recommendedName>
</protein>
<feature type="domain" description="Transposase IS4-like" evidence="1">
    <location>
        <begin position="129"/>
        <end position="247"/>
    </location>
</feature>